<keyword evidence="3" id="KW-1003">Cell membrane</keyword>
<keyword evidence="9" id="KW-0547">Nucleotide-binding</keyword>
<sequence length="267" mass="28314">MSQFQLSRAAALPFIGPVAVGVILLVLWQVLCTINEVPIYLFPKPTDIWSSFTTNLSGLTRASSVTLQVTLQAFLVAVVTGTAIAFLFNQSRIIEACLFPYAIILQVTPIVAISPLIIILIKDTGTALTVCAALVALFPIISNTTLGLRSVDPGLVNLFRANKASRMQTLLRLRIPSALPYFFAGLRISSGLALIGAVVAEFVAGTGGMGSGLAYEILQAGFQLNIPLMFAALGLITVIGIALFLAMSGLSNLAIGSWHESHAEGRR</sequence>
<evidence type="ECO:0000256" key="2">
    <source>
        <dbReference type="ARBA" id="ARBA00022448"/>
    </source>
</evidence>
<dbReference type="Gene3D" id="1.10.3720.10">
    <property type="entry name" value="MetI-like"/>
    <property type="match status" value="1"/>
</dbReference>
<keyword evidence="9" id="KW-0067">ATP-binding</keyword>
<comment type="similarity">
    <text evidence="7">Belongs to the binding-protein-dependent transport system permease family.</text>
</comment>
<name>A0A0F5LPZ5_9HYPH</name>
<dbReference type="OrthoDB" id="9792509at2"/>
<organism evidence="9 11">
    <name type="scientific">Devosia limi DSM 17137</name>
    <dbReference type="NCBI Taxonomy" id="1121477"/>
    <lineage>
        <taxon>Bacteria</taxon>
        <taxon>Pseudomonadati</taxon>
        <taxon>Pseudomonadota</taxon>
        <taxon>Alphaproteobacteria</taxon>
        <taxon>Hyphomicrobiales</taxon>
        <taxon>Devosiaceae</taxon>
        <taxon>Devosia</taxon>
    </lineage>
</organism>
<evidence type="ECO:0000256" key="3">
    <source>
        <dbReference type="ARBA" id="ARBA00022475"/>
    </source>
</evidence>
<dbReference type="GO" id="GO:0055085">
    <property type="term" value="P:transmembrane transport"/>
    <property type="evidence" value="ECO:0007669"/>
    <property type="project" value="InterPro"/>
</dbReference>
<proteinExistence type="inferred from homology"/>
<feature type="transmembrane region" description="Helical" evidence="7">
    <location>
        <begin position="12"/>
        <end position="31"/>
    </location>
</feature>
<dbReference type="InterPro" id="IPR035906">
    <property type="entry name" value="MetI-like_sf"/>
</dbReference>
<feature type="domain" description="ABC transmembrane type-1" evidence="8">
    <location>
        <begin position="63"/>
        <end position="247"/>
    </location>
</feature>
<evidence type="ECO:0000256" key="1">
    <source>
        <dbReference type="ARBA" id="ARBA00004651"/>
    </source>
</evidence>
<evidence type="ECO:0000313" key="9">
    <source>
        <dbReference type="EMBL" id="KKB84391.1"/>
    </source>
</evidence>
<dbReference type="EMBL" id="FQVC01000010">
    <property type="protein sequence ID" value="SHF61819.1"/>
    <property type="molecule type" value="Genomic_DNA"/>
</dbReference>
<dbReference type="EMBL" id="LAJF01000076">
    <property type="protein sequence ID" value="KKB84391.1"/>
    <property type="molecule type" value="Genomic_DNA"/>
</dbReference>
<dbReference type="PANTHER" id="PTHR30151:SF41">
    <property type="entry name" value="ABC TRANSPORTER PERMEASE PROTEIN"/>
    <property type="match status" value="1"/>
</dbReference>
<feature type="transmembrane region" description="Helical" evidence="7">
    <location>
        <begin position="69"/>
        <end position="89"/>
    </location>
</feature>
<gene>
    <name evidence="10" type="ORF">SAMN02745223_03129</name>
    <name evidence="9" type="ORF">VW29_10535</name>
</gene>
<evidence type="ECO:0000313" key="11">
    <source>
        <dbReference type="Proteomes" id="UP000033608"/>
    </source>
</evidence>
<dbReference type="Proteomes" id="UP000033608">
    <property type="component" value="Unassembled WGS sequence"/>
</dbReference>
<feature type="transmembrane region" description="Helical" evidence="7">
    <location>
        <begin position="127"/>
        <end position="148"/>
    </location>
</feature>
<dbReference type="GO" id="GO:0005524">
    <property type="term" value="F:ATP binding"/>
    <property type="evidence" value="ECO:0007669"/>
    <property type="project" value="UniProtKB-KW"/>
</dbReference>
<keyword evidence="6 7" id="KW-0472">Membrane</keyword>
<dbReference type="InterPro" id="IPR000515">
    <property type="entry name" value="MetI-like"/>
</dbReference>
<dbReference type="PATRIC" id="fig|1121477.3.peg.3237"/>
<dbReference type="PANTHER" id="PTHR30151">
    <property type="entry name" value="ALKANE SULFONATE ABC TRANSPORTER-RELATED, MEMBRANE SUBUNIT"/>
    <property type="match status" value="1"/>
</dbReference>
<dbReference type="SUPFAM" id="SSF161098">
    <property type="entry name" value="MetI-like"/>
    <property type="match status" value="1"/>
</dbReference>
<dbReference type="Pfam" id="PF00528">
    <property type="entry name" value="BPD_transp_1"/>
    <property type="match status" value="1"/>
</dbReference>
<dbReference type="GO" id="GO:0005886">
    <property type="term" value="C:plasma membrane"/>
    <property type="evidence" value="ECO:0007669"/>
    <property type="project" value="UniProtKB-SubCell"/>
</dbReference>
<dbReference type="Proteomes" id="UP000184533">
    <property type="component" value="Unassembled WGS sequence"/>
</dbReference>
<feature type="transmembrane region" description="Helical" evidence="7">
    <location>
        <begin position="227"/>
        <end position="247"/>
    </location>
</feature>
<evidence type="ECO:0000256" key="6">
    <source>
        <dbReference type="ARBA" id="ARBA00023136"/>
    </source>
</evidence>
<evidence type="ECO:0000313" key="10">
    <source>
        <dbReference type="EMBL" id="SHF61819.1"/>
    </source>
</evidence>
<protein>
    <submittedName>
        <fullName evidence="9">ABC transporter ATP-binding protein</fullName>
    </submittedName>
    <submittedName>
        <fullName evidence="10">NitT/TauT family transport system permease protein</fullName>
    </submittedName>
</protein>
<accession>A0A0F5LPZ5</accession>
<evidence type="ECO:0000256" key="7">
    <source>
        <dbReference type="RuleBase" id="RU363032"/>
    </source>
</evidence>
<keyword evidence="11" id="KW-1185">Reference proteome</keyword>
<evidence type="ECO:0000313" key="12">
    <source>
        <dbReference type="Proteomes" id="UP000184533"/>
    </source>
</evidence>
<reference evidence="9 11" key="1">
    <citation type="submission" date="2015-03" db="EMBL/GenBank/DDBJ databases">
        <authorList>
            <person name="Hassan Y.I."/>
            <person name="Lepp D."/>
            <person name="Zhou T."/>
        </authorList>
    </citation>
    <scope>NUCLEOTIDE SEQUENCE [LARGE SCALE GENOMIC DNA]</scope>
    <source>
        <strain evidence="9 11">DSM 17137</strain>
    </source>
</reference>
<keyword evidence="2 7" id="KW-0813">Transport</keyword>
<reference evidence="10 12" key="2">
    <citation type="submission" date="2016-11" db="EMBL/GenBank/DDBJ databases">
        <authorList>
            <person name="Jaros S."/>
            <person name="Januszkiewicz K."/>
            <person name="Wedrychowicz H."/>
        </authorList>
    </citation>
    <scope>NUCLEOTIDE SEQUENCE [LARGE SCALE GENOMIC DNA]</scope>
    <source>
        <strain evidence="10 12">DSM 17137</strain>
    </source>
</reference>
<feature type="transmembrane region" description="Helical" evidence="7">
    <location>
        <begin position="101"/>
        <end position="121"/>
    </location>
</feature>
<keyword evidence="4 7" id="KW-0812">Transmembrane</keyword>
<dbReference type="AlphaFoldDB" id="A0A0F5LPZ5"/>
<dbReference type="CDD" id="cd06261">
    <property type="entry name" value="TM_PBP2"/>
    <property type="match status" value="1"/>
</dbReference>
<evidence type="ECO:0000259" key="8">
    <source>
        <dbReference type="PROSITE" id="PS50928"/>
    </source>
</evidence>
<dbReference type="STRING" id="1121477.SAMN02745223_03129"/>
<evidence type="ECO:0000256" key="4">
    <source>
        <dbReference type="ARBA" id="ARBA00022692"/>
    </source>
</evidence>
<keyword evidence="5 7" id="KW-1133">Transmembrane helix</keyword>
<evidence type="ECO:0000256" key="5">
    <source>
        <dbReference type="ARBA" id="ARBA00022989"/>
    </source>
</evidence>
<dbReference type="PROSITE" id="PS50928">
    <property type="entry name" value="ABC_TM1"/>
    <property type="match status" value="1"/>
</dbReference>
<dbReference type="RefSeq" id="WP_046135273.1">
    <property type="nucleotide sequence ID" value="NZ_FQVC01000010.1"/>
</dbReference>
<comment type="subcellular location">
    <subcellularLocation>
        <location evidence="1 7">Cell membrane</location>
        <topology evidence="1 7">Multi-pass membrane protein</topology>
    </subcellularLocation>
</comment>
<feature type="transmembrane region" description="Helical" evidence="7">
    <location>
        <begin position="192"/>
        <end position="215"/>
    </location>
</feature>